<comment type="cofactor">
    <cofactor evidence="1">
        <name>FAD</name>
        <dbReference type="ChEBI" id="CHEBI:57692"/>
    </cofactor>
</comment>
<dbReference type="RefSeq" id="WP_133337149.1">
    <property type="nucleotide sequence ID" value="NZ_JAVGVR010000001.1"/>
</dbReference>
<keyword evidence="3" id="KW-0274">FAD</keyword>
<dbReference type="Proteomes" id="UP001178888">
    <property type="component" value="Unassembled WGS sequence"/>
</dbReference>
<dbReference type="SUPFAM" id="SSF51905">
    <property type="entry name" value="FAD/NAD(P)-binding domain"/>
    <property type="match status" value="1"/>
</dbReference>
<keyword evidence="4" id="KW-0560">Oxidoreductase</keyword>
<dbReference type="PANTHER" id="PTHR43400">
    <property type="entry name" value="FUMARATE REDUCTASE"/>
    <property type="match status" value="1"/>
</dbReference>
<dbReference type="Gene3D" id="3.50.50.60">
    <property type="entry name" value="FAD/NAD(P)-binding domain"/>
    <property type="match status" value="1"/>
</dbReference>
<keyword evidence="2" id="KW-0285">Flavoprotein</keyword>
<protein>
    <submittedName>
        <fullName evidence="7">FAD-dependent oxidoreductase</fullName>
    </submittedName>
</protein>
<accession>A0A4R5VMU0</accession>
<gene>
    <name evidence="7" type="ORF">E2K98_19835</name>
    <name evidence="6" type="ORF">RCG21_17555</name>
</gene>
<name>A0A4R5VMU0_9BACI</name>
<dbReference type="Proteomes" id="UP000295132">
    <property type="component" value="Unassembled WGS sequence"/>
</dbReference>
<evidence type="ECO:0000313" key="6">
    <source>
        <dbReference type="EMBL" id="MDQ6598140.1"/>
    </source>
</evidence>
<feature type="domain" description="FAD-dependent oxidoreductase 2 FAD-binding" evidence="5">
    <location>
        <begin position="8"/>
        <end position="426"/>
    </location>
</feature>
<keyword evidence="9" id="KW-1185">Reference proteome</keyword>
<proteinExistence type="predicted"/>
<dbReference type="SUPFAM" id="SSF56425">
    <property type="entry name" value="Succinate dehydrogenase/fumarate reductase flavoprotein, catalytic domain"/>
    <property type="match status" value="1"/>
</dbReference>
<evidence type="ECO:0000256" key="4">
    <source>
        <dbReference type="ARBA" id="ARBA00023002"/>
    </source>
</evidence>
<sequence length="459" mass="49600">MQWDIEVDVVVVGGGGCGLTAALAAAESGLDVAILEKTEFVLGNTAASAGMIPAAGTRFQEEMNISDSPEKMANEILEKNKYTGDPEQTLRICEESASLVEWLVDQHDIKLSLVTEFLLPGHKTYRMHAPPSRSGLELMKMLRGAVRNRDNIYLMLKSPVTKILFTDNNEVIGVETNTPNGMQRIGAKKVILADGGYGGNKKMVSEFIPEIANAIYFGYEGNTGDAVSMSAEANAELKNMSAYQGHASVSEAHGLLVTWGAIMLGGFIVNNQGFRFGDESQGYSEYATEVLKQPEKHAYMIFDREIYNQLLGIEDFKNLANFEAFHYSDSIEGLAEKLGLNSKTLKTTLEKYNDSVTVGEDEFGRKVLPKKLINSYYGIKIVPALFHTQGGLKINENAQVLGMNGTPILNLYAGGGSSVGISGTRANGYVAGNGLLCALGFGKIAGSHAAKSIKQVEVR</sequence>
<evidence type="ECO:0000256" key="2">
    <source>
        <dbReference type="ARBA" id="ARBA00022630"/>
    </source>
</evidence>
<evidence type="ECO:0000313" key="7">
    <source>
        <dbReference type="EMBL" id="TDK59474.1"/>
    </source>
</evidence>
<dbReference type="Pfam" id="PF00890">
    <property type="entry name" value="FAD_binding_2"/>
    <property type="match status" value="1"/>
</dbReference>
<evidence type="ECO:0000256" key="3">
    <source>
        <dbReference type="ARBA" id="ARBA00022827"/>
    </source>
</evidence>
<organism evidence="7 8">
    <name type="scientific">Bacillus salipaludis</name>
    <dbReference type="NCBI Taxonomy" id="2547811"/>
    <lineage>
        <taxon>Bacteria</taxon>
        <taxon>Bacillati</taxon>
        <taxon>Bacillota</taxon>
        <taxon>Bacilli</taxon>
        <taxon>Bacillales</taxon>
        <taxon>Bacillaceae</taxon>
        <taxon>Bacillus</taxon>
    </lineage>
</organism>
<evidence type="ECO:0000259" key="5">
    <source>
        <dbReference type="Pfam" id="PF00890"/>
    </source>
</evidence>
<reference evidence="6" key="2">
    <citation type="submission" date="2023-08" db="EMBL/GenBank/DDBJ databases">
        <title>Nitrogen cycling bacteria in agricultural field soils.</title>
        <authorList>
            <person name="Jang J."/>
        </authorList>
    </citation>
    <scope>NUCLEOTIDE SEQUENCE</scope>
    <source>
        <strain evidence="6">PS3-36</strain>
    </source>
</reference>
<evidence type="ECO:0000313" key="8">
    <source>
        <dbReference type="Proteomes" id="UP000295132"/>
    </source>
</evidence>
<dbReference type="Gene3D" id="3.90.700.10">
    <property type="entry name" value="Succinate dehydrogenase/fumarate reductase flavoprotein, catalytic domain"/>
    <property type="match status" value="1"/>
</dbReference>
<evidence type="ECO:0000313" key="9">
    <source>
        <dbReference type="Proteomes" id="UP001178888"/>
    </source>
</evidence>
<dbReference type="InterPro" id="IPR003953">
    <property type="entry name" value="FAD-dep_OxRdtase_2_FAD-bd"/>
</dbReference>
<reference evidence="7 8" key="1">
    <citation type="submission" date="2019-03" db="EMBL/GenBank/DDBJ databases">
        <title>Bacillus niacini sp. nov. a Nicotinate-Metabolizing Mesophile Isolated from Soil.</title>
        <authorList>
            <person name="Zhang G."/>
        </authorList>
    </citation>
    <scope>NUCLEOTIDE SEQUENCE [LARGE SCALE GENOMIC DNA]</scope>
    <source>
        <strain evidence="7 8">WN066</strain>
    </source>
</reference>
<dbReference type="AlphaFoldDB" id="A0A4R5VMU0"/>
<evidence type="ECO:0000256" key="1">
    <source>
        <dbReference type="ARBA" id="ARBA00001974"/>
    </source>
</evidence>
<dbReference type="InterPro" id="IPR050315">
    <property type="entry name" value="FAD-oxidoreductase_2"/>
</dbReference>
<dbReference type="InterPro" id="IPR027477">
    <property type="entry name" value="Succ_DH/fumarate_Rdtase_cat_sf"/>
</dbReference>
<dbReference type="PRINTS" id="PR00411">
    <property type="entry name" value="PNDRDTASEI"/>
</dbReference>
<dbReference type="PANTHER" id="PTHR43400:SF7">
    <property type="entry name" value="FAD-DEPENDENT OXIDOREDUCTASE 2 FAD BINDING DOMAIN-CONTAINING PROTEIN"/>
    <property type="match status" value="1"/>
</dbReference>
<comment type="caution">
    <text evidence="7">The sequence shown here is derived from an EMBL/GenBank/DDBJ whole genome shotgun (WGS) entry which is preliminary data.</text>
</comment>
<dbReference type="EMBL" id="SMYO01000009">
    <property type="protein sequence ID" value="TDK59474.1"/>
    <property type="molecule type" value="Genomic_DNA"/>
</dbReference>
<dbReference type="GO" id="GO:0033765">
    <property type="term" value="F:steroid dehydrogenase activity, acting on the CH-CH group of donors"/>
    <property type="evidence" value="ECO:0007669"/>
    <property type="project" value="UniProtKB-ARBA"/>
</dbReference>
<dbReference type="InterPro" id="IPR036188">
    <property type="entry name" value="FAD/NAD-bd_sf"/>
</dbReference>
<dbReference type="EMBL" id="JAVGVR010000001">
    <property type="protein sequence ID" value="MDQ6598140.1"/>
    <property type="molecule type" value="Genomic_DNA"/>
</dbReference>